<evidence type="ECO:0000313" key="3">
    <source>
        <dbReference type="Proteomes" id="UP000295075"/>
    </source>
</evidence>
<feature type="compositionally biased region" description="Pro residues" evidence="1">
    <location>
        <begin position="29"/>
        <end position="43"/>
    </location>
</feature>
<evidence type="ECO:0000256" key="1">
    <source>
        <dbReference type="SAM" id="MobiDB-lite"/>
    </source>
</evidence>
<feature type="compositionally biased region" description="Polar residues" evidence="1">
    <location>
        <begin position="12"/>
        <end position="22"/>
    </location>
</feature>
<feature type="region of interest" description="Disordered" evidence="1">
    <location>
        <begin position="7"/>
        <end position="61"/>
    </location>
</feature>
<keyword evidence="3" id="KW-1185">Reference proteome</keyword>
<dbReference type="RefSeq" id="WP_132416367.1">
    <property type="nucleotide sequence ID" value="NZ_SMKA01000493.1"/>
</dbReference>
<protein>
    <submittedName>
        <fullName evidence="2">Uncharacterized protein</fullName>
    </submittedName>
</protein>
<sequence length="171" mass="17835">MIGFLIADNDAKSATPTPSPTQSASIGPPSTPAPTSAPTPAPTSAPTLVSTPPPKPPVSTVPVATPYKVPKGFLGTWRGPIDQDGSKDYSVIVTISSGIIGDSLGTVEYPELQCGGIWRLESGTTNSIRVTELIDTGSGCIDTVPITLILQDSQLRYYIDSPKVRGTLQRS</sequence>
<accession>A0A4R4P1X5</accession>
<comment type="caution">
    <text evidence="2">The sequence shown here is derived from an EMBL/GenBank/DDBJ whole genome shotgun (WGS) entry which is preliminary data.</text>
</comment>
<name>A0A4R4P1X5_9ACTN</name>
<dbReference type="Proteomes" id="UP000295075">
    <property type="component" value="Unassembled WGS sequence"/>
</dbReference>
<gene>
    <name evidence="2" type="ORF">E1261_44470</name>
</gene>
<evidence type="ECO:0000313" key="2">
    <source>
        <dbReference type="EMBL" id="TDC13932.1"/>
    </source>
</evidence>
<proteinExistence type="predicted"/>
<reference evidence="2 3" key="1">
    <citation type="submission" date="2019-03" db="EMBL/GenBank/DDBJ databases">
        <title>Draft genome sequences of novel Actinobacteria.</title>
        <authorList>
            <person name="Sahin N."/>
            <person name="Ay H."/>
            <person name="Saygin H."/>
        </authorList>
    </citation>
    <scope>NUCLEOTIDE SEQUENCE [LARGE SCALE GENOMIC DNA]</scope>
    <source>
        <strain evidence="2 3">JCM 30547</strain>
    </source>
</reference>
<dbReference type="EMBL" id="SMKA01000493">
    <property type="protein sequence ID" value="TDC13932.1"/>
    <property type="molecule type" value="Genomic_DNA"/>
</dbReference>
<dbReference type="OrthoDB" id="4241491at2"/>
<organism evidence="2 3">
    <name type="scientific">Kribbella albertanoniae</name>
    <dbReference type="NCBI Taxonomy" id="1266829"/>
    <lineage>
        <taxon>Bacteria</taxon>
        <taxon>Bacillati</taxon>
        <taxon>Actinomycetota</taxon>
        <taxon>Actinomycetes</taxon>
        <taxon>Propionibacteriales</taxon>
        <taxon>Kribbellaceae</taxon>
        <taxon>Kribbella</taxon>
    </lineage>
</organism>
<dbReference type="AlphaFoldDB" id="A0A4R4P1X5"/>